<evidence type="ECO:0000259" key="2">
    <source>
        <dbReference type="Pfam" id="PF05229"/>
    </source>
</evidence>
<organism evidence="3 4">
    <name type="scientific">Burkholderia pseudomultivorans</name>
    <dbReference type="NCBI Taxonomy" id="1207504"/>
    <lineage>
        <taxon>Bacteria</taxon>
        <taxon>Pseudomonadati</taxon>
        <taxon>Pseudomonadota</taxon>
        <taxon>Betaproteobacteria</taxon>
        <taxon>Burkholderiales</taxon>
        <taxon>Burkholderiaceae</taxon>
        <taxon>Burkholderia</taxon>
        <taxon>Burkholderia cepacia complex</taxon>
    </lineage>
</organism>
<keyword evidence="3" id="KW-0946">Virion</keyword>
<dbReference type="EMBL" id="LPJR01000096">
    <property type="protein sequence ID" value="KWF16775.1"/>
    <property type="molecule type" value="Genomic_DNA"/>
</dbReference>
<name>A0A132E6M4_9BURK</name>
<dbReference type="SMART" id="SM00972">
    <property type="entry name" value="SCPU"/>
    <property type="match status" value="1"/>
</dbReference>
<dbReference type="Proteomes" id="UP000062912">
    <property type="component" value="Unassembled WGS sequence"/>
</dbReference>
<keyword evidence="3" id="KW-0167">Capsid protein</keyword>
<dbReference type="AlphaFoldDB" id="A0A132E6M4"/>
<protein>
    <submittedName>
        <fullName evidence="3">Spore coat protein U</fullName>
    </submittedName>
</protein>
<dbReference type="PANTHER" id="PTHR37089">
    <property type="entry name" value="PROTEIN U-RELATED"/>
    <property type="match status" value="1"/>
</dbReference>
<feature type="chain" id="PRO_5007290428" evidence="1">
    <location>
        <begin position="24"/>
        <end position="181"/>
    </location>
</feature>
<proteinExistence type="predicted"/>
<evidence type="ECO:0000313" key="3">
    <source>
        <dbReference type="EMBL" id="KWF16775.1"/>
    </source>
</evidence>
<dbReference type="InterPro" id="IPR007893">
    <property type="entry name" value="Spore_coat_U/FanG"/>
</dbReference>
<evidence type="ECO:0000313" key="4">
    <source>
        <dbReference type="Proteomes" id="UP000062912"/>
    </source>
</evidence>
<dbReference type="InterPro" id="IPR053167">
    <property type="entry name" value="Spore_coat_component"/>
</dbReference>
<feature type="domain" description="Spore coat protein U/FanG" evidence="2">
    <location>
        <begin position="28"/>
        <end position="178"/>
    </location>
</feature>
<comment type="caution">
    <text evidence="3">The sequence shown here is derived from an EMBL/GenBank/DDBJ whole genome shotgun (WGS) entry which is preliminary data.</text>
</comment>
<evidence type="ECO:0000256" key="1">
    <source>
        <dbReference type="SAM" id="SignalP"/>
    </source>
</evidence>
<gene>
    <name evidence="3" type="ORF">WT56_33420</name>
</gene>
<dbReference type="PANTHER" id="PTHR37089:SF4">
    <property type="entry name" value="EXPORTED PROTEIN"/>
    <property type="match status" value="1"/>
</dbReference>
<sequence length="181" mass="19048">MIVRTKKIIGAGLLAFPFVCVHAGQLSGAMDVSLQVRSGCQIGGLASATDFGRLDFGEHGPTWADYPTADGRATGGGQVRIACSPNIDGFLVSIDSGRNGAQSTRYVAKRDATGRVVARAAYNVYRDPARSVPYVPLVPQSFRVDGAHAEVALPLFGVVEGNAQPLPAGTYEDLLGITLDW</sequence>
<dbReference type="Pfam" id="PF05229">
    <property type="entry name" value="SCPU"/>
    <property type="match status" value="1"/>
</dbReference>
<feature type="signal peptide" evidence="1">
    <location>
        <begin position="1"/>
        <end position="23"/>
    </location>
</feature>
<reference evidence="3 4" key="1">
    <citation type="submission" date="2015-11" db="EMBL/GenBank/DDBJ databases">
        <title>Expanding the genomic diversity of Burkholderia species for the development of highly accurate diagnostics.</title>
        <authorList>
            <person name="Sahl J."/>
            <person name="Keim P."/>
            <person name="Wagner D."/>
        </authorList>
    </citation>
    <scope>NUCLEOTIDE SEQUENCE [LARGE SCALE GENOMIC DNA]</scope>
    <source>
        <strain evidence="3 4">MSMB368WGS</strain>
    </source>
</reference>
<keyword evidence="1" id="KW-0732">Signal</keyword>
<accession>A0A132E6M4</accession>